<comment type="caution">
    <text evidence="2">The sequence shown here is derived from an EMBL/GenBank/DDBJ whole genome shotgun (WGS) entry which is preliminary data.</text>
</comment>
<feature type="compositionally biased region" description="Polar residues" evidence="1">
    <location>
        <begin position="86"/>
        <end position="102"/>
    </location>
</feature>
<feature type="region of interest" description="Disordered" evidence="1">
    <location>
        <begin position="1"/>
        <end position="106"/>
    </location>
</feature>
<sequence length="191" mass="20865">MEQKNNSGRGGRRGVSPGAFLSNELTNGQTEEGVGGRTGEEGFYYGISQKQQPAAFEPASPLLPKPFPKLPREAARRSPTAFMPQATDSTFGKATATPTTANAGKAPTVSPALIKCFRHNVSLIPVPQSHHYHHHRILPCPPPSLIGGTDQQPPQQQQQREALIIGNGTNRYRKRKWRGDGNPAQQQRKNE</sequence>
<accession>A0ABD2KP66</accession>
<protein>
    <submittedName>
        <fullName evidence="2">Uncharacterized protein</fullName>
    </submittedName>
</protein>
<proteinExistence type="predicted"/>
<name>A0ABD2KP66_9BILA</name>
<organism evidence="2 3">
    <name type="scientific">Heterodera trifolii</name>
    <dbReference type="NCBI Taxonomy" id="157864"/>
    <lineage>
        <taxon>Eukaryota</taxon>
        <taxon>Metazoa</taxon>
        <taxon>Ecdysozoa</taxon>
        <taxon>Nematoda</taxon>
        <taxon>Chromadorea</taxon>
        <taxon>Rhabditida</taxon>
        <taxon>Tylenchina</taxon>
        <taxon>Tylenchomorpha</taxon>
        <taxon>Tylenchoidea</taxon>
        <taxon>Heteroderidae</taxon>
        <taxon>Heteroderinae</taxon>
        <taxon>Heterodera</taxon>
    </lineage>
</organism>
<evidence type="ECO:0000313" key="2">
    <source>
        <dbReference type="EMBL" id="KAL3104747.1"/>
    </source>
</evidence>
<dbReference type="AlphaFoldDB" id="A0ABD2KP66"/>
<evidence type="ECO:0000313" key="3">
    <source>
        <dbReference type="Proteomes" id="UP001620626"/>
    </source>
</evidence>
<dbReference type="EMBL" id="JBICBT010000699">
    <property type="protein sequence ID" value="KAL3104747.1"/>
    <property type="molecule type" value="Genomic_DNA"/>
</dbReference>
<reference evidence="2 3" key="1">
    <citation type="submission" date="2024-10" db="EMBL/GenBank/DDBJ databases">
        <authorList>
            <person name="Kim D."/>
        </authorList>
    </citation>
    <scope>NUCLEOTIDE SEQUENCE [LARGE SCALE GENOMIC DNA]</scope>
    <source>
        <strain evidence="2">BH-2024</strain>
    </source>
</reference>
<gene>
    <name evidence="2" type="ORF">niasHT_022773</name>
</gene>
<evidence type="ECO:0000256" key="1">
    <source>
        <dbReference type="SAM" id="MobiDB-lite"/>
    </source>
</evidence>
<dbReference type="Proteomes" id="UP001620626">
    <property type="component" value="Unassembled WGS sequence"/>
</dbReference>
<keyword evidence="3" id="KW-1185">Reference proteome</keyword>
<feature type="region of interest" description="Disordered" evidence="1">
    <location>
        <begin position="133"/>
        <end position="191"/>
    </location>
</feature>